<keyword evidence="1" id="KW-0175">Coiled coil</keyword>
<proteinExistence type="predicted"/>
<dbReference type="EMBL" id="JAACNO010002466">
    <property type="protein sequence ID" value="KAF4133071.1"/>
    <property type="molecule type" value="Genomic_DNA"/>
</dbReference>
<accession>A0A8S9TWF7</accession>
<gene>
    <name evidence="2" type="ORF">GN958_ATG17731</name>
</gene>
<dbReference type="Proteomes" id="UP000704712">
    <property type="component" value="Unassembled WGS sequence"/>
</dbReference>
<feature type="coiled-coil region" evidence="1">
    <location>
        <begin position="96"/>
        <end position="130"/>
    </location>
</feature>
<dbReference type="AlphaFoldDB" id="A0A8S9TWF7"/>
<sequence>MVVVRSPTGQNIGETLRENQRRVQMESQTGETRQVVVMASPEEVRSAQAARRTVTPPQTRASFATETQRRLIAYAHRARHVLSHRSVVDHLSRTRRIEMLSEIQRLAEEIQSLQEQIEVTTRSVEGMERLPFHLERLTHDFLPRSPSDAVRVVRDQSDVQETEASTALSDDESKHLQGKSVKNHLTAHDSVQLYRHHKSLTLLRIWSNWFLLF</sequence>
<evidence type="ECO:0000313" key="3">
    <source>
        <dbReference type="Proteomes" id="UP000704712"/>
    </source>
</evidence>
<name>A0A8S9TWF7_PHYIN</name>
<reference evidence="2" key="1">
    <citation type="submission" date="2020-03" db="EMBL/GenBank/DDBJ databases">
        <title>Hybrid Assembly of Korean Phytophthora infestans isolates.</title>
        <authorList>
            <person name="Prokchorchik M."/>
            <person name="Lee Y."/>
            <person name="Seo J."/>
            <person name="Cho J.-H."/>
            <person name="Park Y.-E."/>
            <person name="Jang D.-C."/>
            <person name="Im J.-S."/>
            <person name="Choi J.-G."/>
            <person name="Park H.-J."/>
            <person name="Lee G.-B."/>
            <person name="Lee Y.-G."/>
            <person name="Hong S.-Y."/>
            <person name="Cho K."/>
            <person name="Sohn K.H."/>
        </authorList>
    </citation>
    <scope>NUCLEOTIDE SEQUENCE</scope>
    <source>
        <strain evidence="2">KR_2_A2</strain>
    </source>
</reference>
<protein>
    <submittedName>
        <fullName evidence="2">Uncharacterized protein</fullName>
    </submittedName>
</protein>
<comment type="caution">
    <text evidence="2">The sequence shown here is derived from an EMBL/GenBank/DDBJ whole genome shotgun (WGS) entry which is preliminary data.</text>
</comment>
<evidence type="ECO:0000256" key="1">
    <source>
        <dbReference type="SAM" id="Coils"/>
    </source>
</evidence>
<organism evidence="2 3">
    <name type="scientific">Phytophthora infestans</name>
    <name type="common">Potato late blight agent</name>
    <name type="synonym">Botrytis infestans</name>
    <dbReference type="NCBI Taxonomy" id="4787"/>
    <lineage>
        <taxon>Eukaryota</taxon>
        <taxon>Sar</taxon>
        <taxon>Stramenopiles</taxon>
        <taxon>Oomycota</taxon>
        <taxon>Peronosporomycetes</taxon>
        <taxon>Peronosporales</taxon>
        <taxon>Peronosporaceae</taxon>
        <taxon>Phytophthora</taxon>
    </lineage>
</organism>
<evidence type="ECO:0000313" key="2">
    <source>
        <dbReference type="EMBL" id="KAF4133071.1"/>
    </source>
</evidence>